<dbReference type="PANTHER" id="PTHR42721">
    <property type="entry name" value="SUGAR HYDROLASE-RELATED"/>
    <property type="match status" value="1"/>
</dbReference>
<keyword evidence="2" id="KW-0732">Signal</keyword>
<dbReference type="EMBL" id="DYZF01000244">
    <property type="protein sequence ID" value="HJE52198.1"/>
    <property type="molecule type" value="Genomic_DNA"/>
</dbReference>
<dbReference type="Proteomes" id="UP000712713">
    <property type="component" value="Unassembled WGS sequence"/>
</dbReference>
<dbReference type="AlphaFoldDB" id="A0A921EPB7"/>
<proteinExistence type="inferred from homology"/>
<dbReference type="GO" id="GO:0046556">
    <property type="term" value="F:alpha-L-arabinofuranosidase activity"/>
    <property type="evidence" value="ECO:0007669"/>
    <property type="project" value="TreeGrafter"/>
</dbReference>
<dbReference type="PRINTS" id="PR00133">
    <property type="entry name" value="GLHYDRLASE3"/>
</dbReference>
<evidence type="ECO:0000259" key="4">
    <source>
        <dbReference type="SMART" id="SM01217"/>
    </source>
</evidence>
<reference evidence="5" key="1">
    <citation type="journal article" date="2021" name="PeerJ">
        <title>Extensive microbial diversity within the chicken gut microbiome revealed by metagenomics and culture.</title>
        <authorList>
            <person name="Gilroy R."/>
            <person name="Ravi A."/>
            <person name="Getino M."/>
            <person name="Pursley I."/>
            <person name="Horton D.L."/>
            <person name="Alikhan N.F."/>
            <person name="Baker D."/>
            <person name="Gharbi K."/>
            <person name="Hall N."/>
            <person name="Watson M."/>
            <person name="Adriaenssens E.M."/>
            <person name="Foster-Nyarko E."/>
            <person name="Jarju S."/>
            <person name="Secka A."/>
            <person name="Antonio M."/>
            <person name="Oren A."/>
            <person name="Chaudhuri R.R."/>
            <person name="La Ragione R."/>
            <person name="Hildebrand F."/>
            <person name="Pallen M.J."/>
        </authorList>
    </citation>
    <scope>NUCLEOTIDE SEQUENCE</scope>
    <source>
        <strain evidence="5">ChiGjej3B3-7470</strain>
    </source>
</reference>
<dbReference type="Gene3D" id="2.60.40.10">
    <property type="entry name" value="Immunoglobulins"/>
    <property type="match status" value="1"/>
</dbReference>
<dbReference type="InterPro" id="IPR036881">
    <property type="entry name" value="Glyco_hydro_3_C_sf"/>
</dbReference>
<accession>A0A921EPB7</accession>
<reference evidence="5" key="2">
    <citation type="submission" date="2021-09" db="EMBL/GenBank/DDBJ databases">
        <authorList>
            <person name="Gilroy R."/>
        </authorList>
    </citation>
    <scope>NUCLEOTIDE SEQUENCE</scope>
    <source>
        <strain evidence="5">ChiGjej3B3-7470</strain>
    </source>
</reference>
<dbReference type="InterPro" id="IPR036962">
    <property type="entry name" value="Glyco_hydro_3_N_sf"/>
</dbReference>
<organism evidence="5 6">
    <name type="scientific">Tessaracoccus flavescens</name>
    <dbReference type="NCBI Taxonomy" id="399497"/>
    <lineage>
        <taxon>Bacteria</taxon>
        <taxon>Bacillati</taxon>
        <taxon>Actinomycetota</taxon>
        <taxon>Actinomycetes</taxon>
        <taxon>Propionibacteriales</taxon>
        <taxon>Propionibacteriaceae</taxon>
        <taxon>Tessaracoccus</taxon>
    </lineage>
</organism>
<dbReference type="InterPro" id="IPR008999">
    <property type="entry name" value="Actin-crosslinking"/>
</dbReference>
<dbReference type="CDD" id="cd23343">
    <property type="entry name" value="beta-trefoil_FSCN_BglX-like"/>
    <property type="match status" value="1"/>
</dbReference>
<dbReference type="InterPro" id="IPR017853">
    <property type="entry name" value="GH"/>
</dbReference>
<dbReference type="Pfam" id="PF14310">
    <property type="entry name" value="Fn3-like"/>
    <property type="match status" value="1"/>
</dbReference>
<evidence type="ECO:0000256" key="1">
    <source>
        <dbReference type="ARBA" id="ARBA00005336"/>
    </source>
</evidence>
<dbReference type="SUPFAM" id="SSF50405">
    <property type="entry name" value="Actin-crosslinking proteins"/>
    <property type="match status" value="1"/>
</dbReference>
<comment type="similarity">
    <text evidence="1">Belongs to the glycosyl hydrolase 3 family.</text>
</comment>
<sequence>METASQKSSPISTQQLQNLVDAALAKLDDDTCIALLHQVSPALPQLGLDEFHTGAEALHGVAWNGTATVFPQPVGMAATWDHELLRELGDAVATELRAMHAADPVKVSLNCWAPVVNPLRHPLWGRNEEGYSEDPHVTADCAIAYAGGLRGSDPVFWKTVPTLKHLLAYNNEMDRCTSNSSLPPRVLHEFDLPAFVAPIRAGVIGGVMAAYNLVNGRPAHTSKELFDAVRQEDGQLLAVSDAYAPTNLTGMERAFATDAEAHAAAILAGLDSFTDRDADSSHTINAIKEALAQGLLDITDVRKAARRVLLARARSGELTPELDPYGSIAAHQIDLPEHRQLARRASAAQVTILANDGILPLKDHPRLAVVGPHATVVKHDWYSGTPPYMVTLADAAAEDFHIERHDGADRVQLRSTTTGLPVSRADDGALVADVDTDSIFAVTDWGSGQVTIADDSTGLLWRGQDDSMIKVDAMRPEGWVTHQSFLRHVHADGTWSLQHRGSRRWLRVETWGGLVTATVDDLAQAERFVVEVHTDGPAEVSRLAAEADIVIVAVGNDPHINGRETADRPELALPEAQARLVTAALDTNPRTVLVVISSYPYALGTLAERAAAVVWSSHAGQELGHGLMDTLTARHQPTGRLAQTWWASEEDAGDLFNYDIIDARMTWWYNPATPLYPLGHGLTYSTVEYRDLELPDGLHGSASVTVHNTGAAAADELVQLYAVSDDNRIGRRLLGHQRVQLAAGEQAVVSVAIRPQRLKVWRPDLNAFDWPEAAWEVVAAPSAALDGPRHTAQTTPDNPLVPADLPLTVWHAPLWDGVVGVPTGVLEGTAYRARYGHGRCEWPSVTPLPSRLRLTVRDDKGVGGELRLVSGDTAVAAQADPAQLGKWHDIEVEWPAVGATSLTLTLSGTLAVSTIGHAR</sequence>
<evidence type="ECO:0000313" key="6">
    <source>
        <dbReference type="Proteomes" id="UP000712713"/>
    </source>
</evidence>
<dbReference type="Gene3D" id="3.40.50.1700">
    <property type="entry name" value="Glycoside hydrolase family 3 C-terminal domain"/>
    <property type="match status" value="1"/>
</dbReference>
<evidence type="ECO:0000313" key="5">
    <source>
        <dbReference type="EMBL" id="HJE52198.1"/>
    </source>
</evidence>
<dbReference type="InterPro" id="IPR013783">
    <property type="entry name" value="Ig-like_fold"/>
</dbReference>
<dbReference type="InterPro" id="IPR002772">
    <property type="entry name" value="Glyco_hydro_3_C"/>
</dbReference>
<dbReference type="InterPro" id="IPR001764">
    <property type="entry name" value="Glyco_hydro_3_N"/>
</dbReference>
<dbReference type="GO" id="GO:0009044">
    <property type="term" value="F:xylan 1,4-beta-xylosidase activity"/>
    <property type="evidence" value="ECO:0007669"/>
    <property type="project" value="InterPro"/>
</dbReference>
<dbReference type="SMART" id="SM01217">
    <property type="entry name" value="Fn3_like"/>
    <property type="match status" value="1"/>
</dbReference>
<dbReference type="InterPro" id="IPR026891">
    <property type="entry name" value="Fn3-like"/>
</dbReference>
<evidence type="ECO:0000256" key="2">
    <source>
        <dbReference type="ARBA" id="ARBA00022729"/>
    </source>
</evidence>
<feature type="domain" description="Fibronectin type III-like" evidence="4">
    <location>
        <begin position="716"/>
        <end position="783"/>
    </location>
</feature>
<gene>
    <name evidence="5" type="ORF">K8V15_09555</name>
</gene>
<keyword evidence="3 5" id="KW-0378">Hydrolase</keyword>
<name>A0A921EPB7_9ACTN</name>
<evidence type="ECO:0000256" key="3">
    <source>
        <dbReference type="ARBA" id="ARBA00022801"/>
    </source>
</evidence>
<dbReference type="Pfam" id="PF01915">
    <property type="entry name" value="Glyco_hydro_3_C"/>
    <property type="match status" value="1"/>
</dbReference>
<dbReference type="GO" id="GO:0031222">
    <property type="term" value="P:arabinan catabolic process"/>
    <property type="evidence" value="ECO:0007669"/>
    <property type="project" value="TreeGrafter"/>
</dbReference>
<comment type="caution">
    <text evidence="5">The sequence shown here is derived from an EMBL/GenBank/DDBJ whole genome shotgun (WGS) entry which is preliminary data.</text>
</comment>
<dbReference type="InterPro" id="IPR044993">
    <property type="entry name" value="BXL"/>
</dbReference>
<dbReference type="Pfam" id="PF00933">
    <property type="entry name" value="Glyco_hydro_3"/>
    <property type="match status" value="1"/>
</dbReference>
<protein>
    <submittedName>
        <fullName evidence="5">Glycoside hydrolase family 3 C-terminal domain-containing protein</fullName>
    </submittedName>
</protein>
<dbReference type="SUPFAM" id="SSF51445">
    <property type="entry name" value="(Trans)glycosidases"/>
    <property type="match status" value="1"/>
</dbReference>
<dbReference type="PANTHER" id="PTHR42721:SF3">
    <property type="entry name" value="BETA-D-XYLOSIDASE 5-RELATED"/>
    <property type="match status" value="1"/>
</dbReference>
<dbReference type="Gene3D" id="2.60.120.380">
    <property type="match status" value="1"/>
</dbReference>
<dbReference type="GO" id="GO:0045493">
    <property type="term" value="P:xylan catabolic process"/>
    <property type="evidence" value="ECO:0007669"/>
    <property type="project" value="InterPro"/>
</dbReference>
<dbReference type="SUPFAM" id="SSF52279">
    <property type="entry name" value="Beta-D-glucan exohydrolase, C-terminal domain"/>
    <property type="match status" value="1"/>
</dbReference>
<dbReference type="Gene3D" id="3.20.20.300">
    <property type="entry name" value="Glycoside hydrolase, family 3, N-terminal domain"/>
    <property type="match status" value="1"/>
</dbReference>